<evidence type="ECO:0000256" key="2">
    <source>
        <dbReference type="SAM" id="SignalP"/>
    </source>
</evidence>
<organism evidence="3 4">
    <name type="scientific">Pseudomonas fluorescens</name>
    <dbReference type="NCBI Taxonomy" id="294"/>
    <lineage>
        <taxon>Bacteria</taxon>
        <taxon>Pseudomonadati</taxon>
        <taxon>Pseudomonadota</taxon>
        <taxon>Gammaproteobacteria</taxon>
        <taxon>Pseudomonadales</taxon>
        <taxon>Pseudomonadaceae</taxon>
        <taxon>Pseudomonas</taxon>
    </lineage>
</organism>
<dbReference type="Proteomes" id="UP000325607">
    <property type="component" value="Unassembled WGS sequence"/>
</dbReference>
<evidence type="ECO:0008006" key="5">
    <source>
        <dbReference type="Google" id="ProtNLM"/>
    </source>
</evidence>
<reference evidence="3 4" key="1">
    <citation type="submission" date="2019-09" db="EMBL/GenBank/DDBJ databases">
        <authorList>
            <person name="Chandra G."/>
            <person name="Truman W A."/>
        </authorList>
    </citation>
    <scope>NUCLEOTIDE SEQUENCE [LARGE SCALE GENOMIC DNA]</scope>
    <source>
        <strain evidence="3">PS645</strain>
    </source>
</reference>
<evidence type="ECO:0000313" key="4">
    <source>
        <dbReference type="Proteomes" id="UP000325607"/>
    </source>
</evidence>
<dbReference type="AlphaFoldDB" id="A0A5E6PNG4"/>
<sequence precursor="true">MKTLQYALGSALLAASAFVAIAAQADEAGIGSAKGGSRAGGDRDAVAPLVQHAPEKLAPDHVAEGGADRLRERQLAADGSDRLKQNQLAGHNPLRGTRVAEGGSDRLIENRLADGGYGYDSSSEVMPYFCIACR</sequence>
<keyword evidence="2" id="KW-0732">Signal</keyword>
<feature type="chain" id="PRO_5023072156" description="Phage infection protein" evidence="2">
    <location>
        <begin position="23"/>
        <end position="134"/>
    </location>
</feature>
<dbReference type="EMBL" id="CABVGX010000002">
    <property type="protein sequence ID" value="VVM45146.1"/>
    <property type="molecule type" value="Genomic_DNA"/>
</dbReference>
<feature type="region of interest" description="Disordered" evidence="1">
    <location>
        <begin position="78"/>
        <end position="99"/>
    </location>
</feature>
<accession>A0A5E6PNG4</accession>
<dbReference type="RefSeq" id="WP_224787660.1">
    <property type="nucleotide sequence ID" value="NZ_CABVGX010000002.1"/>
</dbReference>
<feature type="signal peptide" evidence="2">
    <location>
        <begin position="1"/>
        <end position="22"/>
    </location>
</feature>
<proteinExistence type="predicted"/>
<evidence type="ECO:0000256" key="1">
    <source>
        <dbReference type="SAM" id="MobiDB-lite"/>
    </source>
</evidence>
<name>A0A5E6PNG4_PSEFL</name>
<evidence type="ECO:0000313" key="3">
    <source>
        <dbReference type="EMBL" id="VVM45146.1"/>
    </source>
</evidence>
<gene>
    <name evidence="3" type="ORF">PS645_00458</name>
</gene>
<protein>
    <recommendedName>
        <fullName evidence="5">Phage infection protein</fullName>
    </recommendedName>
</protein>